<evidence type="ECO:0000313" key="1">
    <source>
        <dbReference type="EMBL" id="CAI3958956.1"/>
    </source>
</evidence>
<evidence type="ECO:0000313" key="3">
    <source>
        <dbReference type="Proteomes" id="UP001154255"/>
    </source>
</evidence>
<accession>A0A9W4TQQ0</accession>
<organism evidence="1 3">
    <name type="scientific">Commensalibacter communis</name>
    <dbReference type="NCBI Taxonomy" id="2972786"/>
    <lineage>
        <taxon>Bacteria</taxon>
        <taxon>Pseudomonadati</taxon>
        <taxon>Pseudomonadota</taxon>
        <taxon>Alphaproteobacteria</taxon>
        <taxon>Acetobacterales</taxon>
        <taxon>Acetobacteraceae</taxon>
    </lineage>
</organism>
<dbReference type="InterPro" id="IPR056914">
    <property type="entry name" value="Gp53-like"/>
</dbReference>
<proteinExistence type="predicted"/>
<dbReference type="AlphaFoldDB" id="A0A9W4TQQ0"/>
<dbReference type="RefSeq" id="WP_271790738.1">
    <property type="nucleotide sequence ID" value="NZ_CAMXCM010000013.1"/>
</dbReference>
<dbReference type="EMBL" id="CAMXCS010000013">
    <property type="protein sequence ID" value="CAI3961082.1"/>
    <property type="molecule type" value="Genomic_DNA"/>
</dbReference>
<dbReference type="Pfam" id="PF23982">
    <property type="entry name" value="XM1_gp53_minor_capsid"/>
    <property type="match status" value="1"/>
</dbReference>
<gene>
    <name evidence="2" type="ORF">R53529_LOCUS2324</name>
    <name evidence="1" type="ORF">R53530_LOCUS2303</name>
</gene>
<reference evidence="1" key="1">
    <citation type="submission" date="2022-10" db="EMBL/GenBank/DDBJ databases">
        <authorList>
            <person name="Botero Cardona J."/>
        </authorList>
    </citation>
    <scope>NUCLEOTIDE SEQUENCE</scope>
    <source>
        <strain evidence="1">LMG 31819</strain>
        <strain evidence="2">R-53529</strain>
    </source>
</reference>
<protein>
    <submittedName>
        <fullName evidence="1">Uncharacterized protein</fullName>
    </submittedName>
</protein>
<keyword evidence="4" id="KW-1185">Reference proteome</keyword>
<dbReference type="Proteomes" id="UP001154255">
    <property type="component" value="Unassembled WGS sequence"/>
</dbReference>
<name>A0A9W4TQQ0_9PROT</name>
<evidence type="ECO:0000313" key="4">
    <source>
        <dbReference type="Proteomes" id="UP001154259"/>
    </source>
</evidence>
<comment type="caution">
    <text evidence="1">The sequence shown here is derived from an EMBL/GenBank/DDBJ whole genome shotgun (WGS) entry which is preliminary data.</text>
</comment>
<dbReference type="EMBL" id="CAMXCM010000013">
    <property type="protein sequence ID" value="CAI3958956.1"/>
    <property type="molecule type" value="Genomic_DNA"/>
</dbReference>
<sequence>MAFQKQVSYTWAPAVEGDFASTNPRASAMSIDGLRAGDDGVTIGVFAWVKDDGVTVVNQQTAKDIKPTGFVRRGINTAIVGYMQNATMTYQPGMPLSLQTMGDYWARSKNGGTRGQKIFVSTKDGSVLCDEAGVSKTDYIETDWYCALTANANELVIISSTAVY</sequence>
<dbReference type="Proteomes" id="UP001154259">
    <property type="component" value="Unassembled WGS sequence"/>
</dbReference>
<evidence type="ECO:0000313" key="2">
    <source>
        <dbReference type="EMBL" id="CAI3961082.1"/>
    </source>
</evidence>